<name>A0AAV4P5P4_CAEEX</name>
<keyword evidence="2" id="KW-1185">Reference proteome</keyword>
<accession>A0AAV4P5P4</accession>
<dbReference type="AlphaFoldDB" id="A0AAV4P5P4"/>
<organism evidence="1 2">
    <name type="scientific">Caerostris extrusa</name>
    <name type="common">Bark spider</name>
    <name type="synonym">Caerostris bankana</name>
    <dbReference type="NCBI Taxonomy" id="172846"/>
    <lineage>
        <taxon>Eukaryota</taxon>
        <taxon>Metazoa</taxon>
        <taxon>Ecdysozoa</taxon>
        <taxon>Arthropoda</taxon>
        <taxon>Chelicerata</taxon>
        <taxon>Arachnida</taxon>
        <taxon>Araneae</taxon>
        <taxon>Araneomorphae</taxon>
        <taxon>Entelegynae</taxon>
        <taxon>Araneoidea</taxon>
        <taxon>Araneidae</taxon>
        <taxon>Caerostris</taxon>
    </lineage>
</organism>
<sequence length="253" mass="28605">MLWQKPYCVQCSEVPNDRLRSSSAIAAKYIRPCSHQMTRYKVFGAFIVHASRISIFDYVRRQNAIHNKAYSTSNHQKLFCGNFRGTESALFLPSCVSQQKRPPSSGVTLECTQMGPSTLRLKLAASAALSGVLCGHPISRLSCNLVTALHRLPSEAIQKYVVYKFYISIYLLYYQECCCLMTVSVISLKISLQNLVAATSLALGSTSDVPDPAPLPWWETRQKIWGWQTQKYEVTLQAREESKQMVLTYDFII</sequence>
<comment type="caution">
    <text evidence="1">The sequence shown here is derived from an EMBL/GenBank/DDBJ whole genome shotgun (WGS) entry which is preliminary data.</text>
</comment>
<dbReference type="Proteomes" id="UP001054945">
    <property type="component" value="Unassembled WGS sequence"/>
</dbReference>
<proteinExistence type="predicted"/>
<protein>
    <submittedName>
        <fullName evidence="1">Uncharacterized protein</fullName>
    </submittedName>
</protein>
<evidence type="ECO:0000313" key="1">
    <source>
        <dbReference type="EMBL" id="GIX91353.1"/>
    </source>
</evidence>
<evidence type="ECO:0000313" key="2">
    <source>
        <dbReference type="Proteomes" id="UP001054945"/>
    </source>
</evidence>
<reference evidence="1 2" key="1">
    <citation type="submission" date="2021-06" db="EMBL/GenBank/DDBJ databases">
        <title>Caerostris extrusa draft genome.</title>
        <authorList>
            <person name="Kono N."/>
            <person name="Arakawa K."/>
        </authorList>
    </citation>
    <scope>NUCLEOTIDE SEQUENCE [LARGE SCALE GENOMIC DNA]</scope>
</reference>
<dbReference type="EMBL" id="BPLR01021577">
    <property type="protein sequence ID" value="GIX91353.1"/>
    <property type="molecule type" value="Genomic_DNA"/>
</dbReference>
<gene>
    <name evidence="1" type="ORF">CEXT_767141</name>
</gene>